<evidence type="ECO:0000313" key="1">
    <source>
        <dbReference type="EMBL" id="GHI62434.1"/>
    </source>
</evidence>
<organism evidence="1 2">
    <name type="scientific">Streptomyces asoensis</name>
    <dbReference type="NCBI Taxonomy" id="249586"/>
    <lineage>
        <taxon>Bacteria</taxon>
        <taxon>Bacillati</taxon>
        <taxon>Actinomycetota</taxon>
        <taxon>Actinomycetes</taxon>
        <taxon>Kitasatosporales</taxon>
        <taxon>Streptomycetaceae</taxon>
        <taxon>Streptomyces</taxon>
    </lineage>
</organism>
<protein>
    <recommendedName>
        <fullName evidence="3">Nudix hydrolase domain-containing protein</fullName>
    </recommendedName>
</protein>
<name>A0ABQ3S2T8_9ACTN</name>
<accession>A0ABQ3S2T8</accession>
<dbReference type="Proteomes" id="UP000649259">
    <property type="component" value="Unassembled WGS sequence"/>
</dbReference>
<evidence type="ECO:0008006" key="3">
    <source>
        <dbReference type="Google" id="ProtNLM"/>
    </source>
</evidence>
<comment type="caution">
    <text evidence="1">The sequence shown here is derived from an EMBL/GenBank/DDBJ whole genome shotgun (WGS) entry which is preliminary data.</text>
</comment>
<evidence type="ECO:0000313" key="2">
    <source>
        <dbReference type="Proteomes" id="UP000649259"/>
    </source>
</evidence>
<sequence length="339" mass="37944">MVEYYFRRDLMHELLLVETDQRRNFIPFLTKNSWKVDEADESGLLDQCVPHPLSDAPLKENVLHRRGKYLEGVSGGPEEWNDLLACAERIEETPNGPRIKVHLAEYFQYLSSCGSLEDETYDAIRRPGRKTPIRDEALSSIAAASQNPLGAHGLGMQVALVYGDAAEYKILVQRRSNSVALYGGALAVVPVFGCQTLDITAQTHLSLFHNFLRETYEELYGGTEVERRGPQVDPTWFYSKPPVARLLDYHASGILSFRILGFGIDALNGEVNVAALALITDSAVAAREIREMRVNWEVQQISAWHLFGEELDVGLTRGDFSPGSAYAIARAREYLAGRR</sequence>
<reference evidence="2" key="1">
    <citation type="submission" date="2023-07" db="EMBL/GenBank/DDBJ databases">
        <title>Whole genome shotgun sequence of Streptomyces cacaoi subsp. asoensis NBRC 13813.</title>
        <authorList>
            <person name="Komaki H."/>
            <person name="Tamura T."/>
        </authorList>
    </citation>
    <scope>NUCLEOTIDE SEQUENCE [LARGE SCALE GENOMIC DNA]</scope>
    <source>
        <strain evidence="2">NBRC 13813</strain>
    </source>
</reference>
<dbReference type="EMBL" id="BNEB01000003">
    <property type="protein sequence ID" value="GHI62434.1"/>
    <property type="molecule type" value="Genomic_DNA"/>
</dbReference>
<gene>
    <name evidence="1" type="ORF">Saso_40840</name>
</gene>
<proteinExistence type="predicted"/>
<keyword evidence="2" id="KW-1185">Reference proteome</keyword>